<dbReference type="KEGG" id="ppai:E1956_20170"/>
<name>A0A4P7CZ32_9BURK</name>
<dbReference type="InterPro" id="IPR032710">
    <property type="entry name" value="NTF2-like_dom_sf"/>
</dbReference>
<sequence length="227" mass="25258">MLSVRRAYTITRFDGAEESSGSPRLPPRRTHVSSPTRKSAPAMDRCSSSERRNEGMQTMENTEWQRRWDALEGTVKALSDELAIHRLIASYGPLVDSATDPARCREAASLWTVDGIYDLGPGAVARGHTEIAALFEHPIHQTLIRGGGAHVMGLPQITLDGDRATVISCSRVYRAHAGGFEVWRVAANRWELVRVQASGRAMPQWRIACRVNRLLQDSAEARELMRL</sequence>
<evidence type="ECO:0000313" key="4">
    <source>
        <dbReference type="Proteomes" id="UP000295727"/>
    </source>
</evidence>
<organism evidence="3 4">
    <name type="scientific">Paraburkholderia pallida</name>
    <dbReference type="NCBI Taxonomy" id="2547399"/>
    <lineage>
        <taxon>Bacteria</taxon>
        <taxon>Pseudomonadati</taxon>
        <taxon>Pseudomonadota</taxon>
        <taxon>Betaproteobacteria</taxon>
        <taxon>Burkholderiales</taxon>
        <taxon>Burkholderiaceae</taxon>
        <taxon>Paraburkholderia</taxon>
    </lineage>
</organism>
<dbReference type="Proteomes" id="UP000295727">
    <property type="component" value="Chromosome 2"/>
</dbReference>
<feature type="domain" description="SnoaL-like" evidence="2">
    <location>
        <begin position="77"/>
        <end position="209"/>
    </location>
</feature>
<protein>
    <submittedName>
        <fullName evidence="3">Nuclear transport factor 2 family protein</fullName>
    </submittedName>
</protein>
<gene>
    <name evidence="3" type="ORF">E1956_20170</name>
</gene>
<dbReference type="SUPFAM" id="SSF54427">
    <property type="entry name" value="NTF2-like"/>
    <property type="match status" value="1"/>
</dbReference>
<accession>A0A4P7CZ32</accession>
<evidence type="ECO:0000259" key="2">
    <source>
        <dbReference type="Pfam" id="PF13577"/>
    </source>
</evidence>
<keyword evidence="4" id="KW-1185">Reference proteome</keyword>
<dbReference type="Pfam" id="PF13577">
    <property type="entry name" value="SnoaL_4"/>
    <property type="match status" value="1"/>
</dbReference>
<dbReference type="EMBL" id="CP038149">
    <property type="protein sequence ID" value="QBQ99494.1"/>
    <property type="molecule type" value="Genomic_DNA"/>
</dbReference>
<dbReference type="InterPro" id="IPR037401">
    <property type="entry name" value="SnoaL-like"/>
</dbReference>
<evidence type="ECO:0000256" key="1">
    <source>
        <dbReference type="SAM" id="MobiDB-lite"/>
    </source>
</evidence>
<reference evidence="3 4" key="1">
    <citation type="submission" date="2019-03" db="EMBL/GenBank/DDBJ databases">
        <title>Paraburkholderia sp. 7MH5, isolated from subtropical forest soil.</title>
        <authorList>
            <person name="Gao Z.-H."/>
            <person name="Qiu L.-H."/>
        </authorList>
    </citation>
    <scope>NUCLEOTIDE SEQUENCE [LARGE SCALE GENOMIC DNA]</scope>
    <source>
        <strain evidence="3 4">7MH5</strain>
    </source>
</reference>
<dbReference type="AlphaFoldDB" id="A0A4P7CZ32"/>
<dbReference type="OrthoDB" id="8225471at2"/>
<proteinExistence type="predicted"/>
<feature type="region of interest" description="Disordered" evidence="1">
    <location>
        <begin position="14"/>
        <end position="61"/>
    </location>
</feature>
<evidence type="ECO:0000313" key="3">
    <source>
        <dbReference type="EMBL" id="QBQ99494.1"/>
    </source>
</evidence>
<dbReference type="Gene3D" id="3.10.450.50">
    <property type="match status" value="1"/>
</dbReference>